<gene>
    <name evidence="1" type="ORF">N825_27005</name>
</gene>
<protein>
    <submittedName>
        <fullName evidence="1">Uncharacterized protein</fullName>
    </submittedName>
</protein>
<organism evidence="1 2">
    <name type="scientific">Skermanella stibiiresistens SB22</name>
    <dbReference type="NCBI Taxonomy" id="1385369"/>
    <lineage>
        <taxon>Bacteria</taxon>
        <taxon>Pseudomonadati</taxon>
        <taxon>Pseudomonadota</taxon>
        <taxon>Alphaproteobacteria</taxon>
        <taxon>Rhodospirillales</taxon>
        <taxon>Azospirillaceae</taxon>
        <taxon>Skermanella</taxon>
    </lineage>
</organism>
<sequence length="188" mass="21082">MLTALVLMAQSAFNRTQWPREWDMSMVSRRSFVAMAPAAAVAISAPCVAAAPDDTRLIDLCRQHVALDPVITGLWDRHIQVRNDTIATIGECPKSGPGVGEWQDRYCHTPAWHSETDHDDVAESQCRLMNEIIYTEAHTTAGVAAKLDLWRRTDHRFMSGNDGLWESIADDLERMTGMRIAEAVEHDH</sequence>
<dbReference type="AlphaFoldDB" id="W9GY40"/>
<name>W9GY40_9PROT</name>
<accession>W9GY40</accession>
<evidence type="ECO:0000313" key="1">
    <source>
        <dbReference type="EMBL" id="EWY36398.1"/>
    </source>
</evidence>
<evidence type="ECO:0000313" key="2">
    <source>
        <dbReference type="Proteomes" id="UP000019486"/>
    </source>
</evidence>
<keyword evidence="2" id="KW-1185">Reference proteome</keyword>
<dbReference type="EMBL" id="AVFL01000044">
    <property type="protein sequence ID" value="EWY36398.1"/>
    <property type="molecule type" value="Genomic_DNA"/>
</dbReference>
<proteinExistence type="predicted"/>
<dbReference type="Proteomes" id="UP000019486">
    <property type="component" value="Unassembled WGS sequence"/>
</dbReference>
<comment type="caution">
    <text evidence="1">The sequence shown here is derived from an EMBL/GenBank/DDBJ whole genome shotgun (WGS) entry which is preliminary data.</text>
</comment>
<reference evidence="1 2" key="1">
    <citation type="submission" date="2013-08" db="EMBL/GenBank/DDBJ databases">
        <title>The genome sequence of Skermanella stibiiresistens.</title>
        <authorList>
            <person name="Zhu W."/>
            <person name="Wang G."/>
        </authorList>
    </citation>
    <scope>NUCLEOTIDE SEQUENCE [LARGE SCALE GENOMIC DNA]</scope>
    <source>
        <strain evidence="1 2">SB22</strain>
    </source>
</reference>